<dbReference type="RefSeq" id="WP_227017482.1">
    <property type="nucleotide sequence ID" value="NZ_JAGSND010000003.1"/>
</dbReference>
<dbReference type="Gene3D" id="3.30.950.10">
    <property type="entry name" value="Methyltransferase, Cobalt-precorrin-4 Transmethylase, Domain 2"/>
    <property type="match status" value="1"/>
</dbReference>
<dbReference type="CDD" id="cd11644">
    <property type="entry name" value="Precorrin-6Y-MT"/>
    <property type="match status" value="1"/>
</dbReference>
<keyword evidence="3" id="KW-0489">Methyltransferase</keyword>
<dbReference type="SUPFAM" id="SSF53335">
    <property type="entry name" value="S-adenosyl-L-methionine-dependent methyltransferases"/>
    <property type="match status" value="1"/>
</dbReference>
<reference evidence="7" key="1">
    <citation type="submission" date="2021-04" db="EMBL/GenBank/DDBJ databases">
        <title>Sinoanaerobacter chloroacetimidivorans sp. nov., an obligate anaerobic bacterium isolated from anaerobic sludge.</title>
        <authorList>
            <person name="Bao Y."/>
        </authorList>
    </citation>
    <scope>NUCLEOTIDE SEQUENCE</scope>
    <source>
        <strain evidence="7">BAD-6</strain>
    </source>
</reference>
<dbReference type="InterPro" id="IPR020596">
    <property type="entry name" value="rRNA_Ade_Mease_Trfase_CS"/>
</dbReference>
<dbReference type="GO" id="GO:0000179">
    <property type="term" value="F:rRNA (adenine-N6,N6-)-dimethyltransferase activity"/>
    <property type="evidence" value="ECO:0007669"/>
    <property type="project" value="InterPro"/>
</dbReference>
<comment type="caution">
    <text evidence="7">The sequence shown here is derived from an EMBL/GenBank/DDBJ whole genome shotgun (WGS) entry which is preliminary data.</text>
</comment>
<gene>
    <name evidence="7" type="primary">cbiE</name>
    <name evidence="7" type="ORF">KCX82_05640</name>
</gene>
<dbReference type="SUPFAM" id="SSF53790">
    <property type="entry name" value="Tetrapyrrole methylase"/>
    <property type="match status" value="1"/>
</dbReference>
<dbReference type="AlphaFoldDB" id="A0A8J7VYE1"/>
<evidence type="ECO:0000256" key="5">
    <source>
        <dbReference type="ARBA" id="ARBA00022691"/>
    </source>
</evidence>
<dbReference type="EMBL" id="JAGSND010000003">
    <property type="protein sequence ID" value="MBR0597344.1"/>
    <property type="molecule type" value="Genomic_DNA"/>
</dbReference>
<dbReference type="Proteomes" id="UP000675664">
    <property type="component" value="Unassembled WGS sequence"/>
</dbReference>
<dbReference type="Pfam" id="PF00590">
    <property type="entry name" value="TP_methylase"/>
    <property type="match status" value="1"/>
</dbReference>
<dbReference type="InterPro" id="IPR012818">
    <property type="entry name" value="CbiE"/>
</dbReference>
<dbReference type="GO" id="GO:0008276">
    <property type="term" value="F:protein methyltransferase activity"/>
    <property type="evidence" value="ECO:0007669"/>
    <property type="project" value="InterPro"/>
</dbReference>
<sequence length="411" mass="45474">MKKIYLIGIGMGNAATLTEQGRRAAEASRLLIGAERMTAAFPEFPGTVYHEISPGKILDSIRKNPGYHCVAVLLSGDVGFFSGAKKLNQLIEEQKRDEGLWFDYEVEFIPGISSLQYFSAKLKLSWEDIKIVSLHGREDNIMGAVWNHAKTFFLTGGDYSVQRICQVLAENHLQEATVHVGEKLSYPEERILTAPAGSLTDQEFDPLSVVLVENDRLIKRTTATHGLDDRLFLRGQVPMTKSEIRSISLSKLKLRSGDIVYDIGAGTGSVSVDMAFQVREGSIYAVEYDEDALGLIRANVEQLGAWNVKIVPGKAPEALGNLPAPDRAFIGGTKGNLPEILELLINKNPRIRVVVNAITLETMMETLEQLKRFGFEDVDLVQIFAAHGKETANYHMMQGQNPIFVISGERP</sequence>
<dbReference type="InterPro" id="IPR029063">
    <property type="entry name" value="SAM-dependent_MTases_sf"/>
</dbReference>
<dbReference type="GO" id="GO:0009236">
    <property type="term" value="P:cobalamin biosynthetic process"/>
    <property type="evidence" value="ECO:0007669"/>
    <property type="project" value="UniProtKB-UniPathway"/>
</dbReference>
<organism evidence="7 8">
    <name type="scientific">Sinanaerobacter chloroacetimidivorans</name>
    <dbReference type="NCBI Taxonomy" id="2818044"/>
    <lineage>
        <taxon>Bacteria</taxon>
        <taxon>Bacillati</taxon>
        <taxon>Bacillota</taxon>
        <taxon>Clostridia</taxon>
        <taxon>Peptostreptococcales</taxon>
        <taxon>Anaerovoracaceae</taxon>
        <taxon>Sinanaerobacter</taxon>
    </lineage>
</organism>
<dbReference type="InterPro" id="IPR014777">
    <property type="entry name" value="4pyrrole_Mease_sub1"/>
</dbReference>
<reference evidence="7" key="2">
    <citation type="submission" date="2021-04" db="EMBL/GenBank/DDBJ databases">
        <authorList>
            <person name="Liu J."/>
        </authorList>
    </citation>
    <scope>NUCLEOTIDE SEQUENCE</scope>
    <source>
        <strain evidence="7">BAD-6</strain>
    </source>
</reference>
<dbReference type="HAMAP" id="MF_00786">
    <property type="entry name" value="CbiT"/>
    <property type="match status" value="1"/>
</dbReference>
<protein>
    <submittedName>
        <fullName evidence="7">Precorrin-6y C5,15-methyltransferase (Decarboxylating) subunit CbiE</fullName>
    </submittedName>
</protein>
<dbReference type="Gene3D" id="3.40.50.150">
    <property type="entry name" value="Vaccinia Virus protein VP39"/>
    <property type="match status" value="1"/>
</dbReference>
<accession>A0A8J7VYE1</accession>
<dbReference type="PANTHER" id="PTHR43182">
    <property type="entry name" value="COBALT-PRECORRIN-6B C(15)-METHYLTRANSFERASE (DECARBOXYLATING)"/>
    <property type="match status" value="1"/>
</dbReference>
<dbReference type="InterPro" id="IPR014776">
    <property type="entry name" value="4pyrrole_Mease_sub2"/>
</dbReference>
<dbReference type="NCBIfam" id="TIGR02467">
    <property type="entry name" value="CbiE"/>
    <property type="match status" value="1"/>
</dbReference>
<proteinExistence type="inferred from homology"/>
<dbReference type="InterPro" id="IPR023475">
    <property type="entry name" value="CbiT"/>
</dbReference>
<dbReference type="NCBIfam" id="TIGR02469">
    <property type="entry name" value="CbiT"/>
    <property type="match status" value="1"/>
</dbReference>
<evidence type="ECO:0000259" key="6">
    <source>
        <dbReference type="Pfam" id="PF00590"/>
    </source>
</evidence>
<dbReference type="PANTHER" id="PTHR43182:SF1">
    <property type="entry name" value="COBALT-PRECORRIN-7 C(5)-METHYLTRANSFERASE"/>
    <property type="match status" value="1"/>
</dbReference>
<dbReference type="InterPro" id="IPR014008">
    <property type="entry name" value="Cbl_synth_MTase_CbiT"/>
</dbReference>
<evidence type="ECO:0000256" key="4">
    <source>
        <dbReference type="ARBA" id="ARBA00022679"/>
    </source>
</evidence>
<dbReference type="InterPro" id="IPR050714">
    <property type="entry name" value="Cobalamin_biosynth_MTase"/>
</dbReference>
<name>A0A8J7VYE1_9FIRM</name>
<dbReference type="InterPro" id="IPR000878">
    <property type="entry name" value="4pyrrol_Mease"/>
</dbReference>
<dbReference type="PROSITE" id="PS01131">
    <property type="entry name" value="RRNA_A_DIMETH"/>
    <property type="match status" value="1"/>
</dbReference>
<keyword evidence="8" id="KW-1185">Reference proteome</keyword>
<comment type="pathway">
    <text evidence="1">Cofactor biosynthesis; adenosylcobalamin biosynthesis.</text>
</comment>
<dbReference type="InterPro" id="IPR035996">
    <property type="entry name" value="4pyrrol_Methylase_sf"/>
</dbReference>
<feature type="domain" description="Tetrapyrrole methylase" evidence="6">
    <location>
        <begin position="3"/>
        <end position="199"/>
    </location>
</feature>
<evidence type="ECO:0000256" key="1">
    <source>
        <dbReference type="ARBA" id="ARBA00004953"/>
    </source>
</evidence>
<dbReference type="CDD" id="cd02440">
    <property type="entry name" value="AdoMet_MTases"/>
    <property type="match status" value="1"/>
</dbReference>
<evidence type="ECO:0000256" key="3">
    <source>
        <dbReference type="ARBA" id="ARBA00022603"/>
    </source>
</evidence>
<evidence type="ECO:0000256" key="2">
    <source>
        <dbReference type="ARBA" id="ARBA00022573"/>
    </source>
</evidence>
<keyword evidence="2" id="KW-0169">Cobalamin biosynthesis</keyword>
<evidence type="ECO:0000313" key="7">
    <source>
        <dbReference type="EMBL" id="MBR0597344.1"/>
    </source>
</evidence>
<evidence type="ECO:0000313" key="8">
    <source>
        <dbReference type="Proteomes" id="UP000675664"/>
    </source>
</evidence>
<keyword evidence="5" id="KW-0949">S-adenosyl-L-methionine</keyword>
<dbReference type="UniPathway" id="UPA00148"/>
<dbReference type="Gene3D" id="3.40.1010.10">
    <property type="entry name" value="Cobalt-precorrin-4 Transmethylase, Domain 1"/>
    <property type="match status" value="1"/>
</dbReference>
<keyword evidence="4" id="KW-0808">Transferase</keyword>